<dbReference type="EMBL" id="BBMS01000046">
    <property type="protein sequence ID" value="GAL28575.1"/>
    <property type="molecule type" value="Genomic_DNA"/>
</dbReference>
<dbReference type="Proteomes" id="UP000029223">
    <property type="component" value="Unassembled WGS sequence"/>
</dbReference>
<gene>
    <name evidence="1" type="ORF">JCM19239_5758</name>
</gene>
<proteinExistence type="predicted"/>
<comment type="caution">
    <text evidence="1">The sequence shown here is derived from an EMBL/GenBank/DDBJ whole genome shotgun (WGS) entry which is preliminary data.</text>
</comment>
<name>A0ABQ0JIK9_9VIBR</name>
<accession>A0ABQ0JIK9</accession>
<sequence>MDMNNSYRSALFFVAETAIEPMRKAPLSERPDVYHRSRCMH</sequence>
<reference evidence="2" key="2">
    <citation type="submission" date="2014-09" db="EMBL/GenBank/DDBJ databases">
        <authorList>
            <consortium name="NBRP consortium"/>
            <person name="Sawabe T."/>
            <person name="Meirelles P."/>
            <person name="Nakanishi M."/>
            <person name="Sayaka M."/>
            <person name="Hattori M."/>
            <person name="Ohkuma M."/>
        </authorList>
    </citation>
    <scope>NUCLEOTIDE SEQUENCE [LARGE SCALE GENOMIC DNA]</scope>
    <source>
        <strain evidence="2">JCM 19239</strain>
    </source>
</reference>
<protein>
    <submittedName>
        <fullName evidence="1">Uncharacterized protein</fullName>
    </submittedName>
</protein>
<evidence type="ECO:0000313" key="1">
    <source>
        <dbReference type="EMBL" id="GAL28575.1"/>
    </source>
</evidence>
<organism evidence="1 2">
    <name type="scientific">Vibrio variabilis</name>
    <dbReference type="NCBI Taxonomy" id="990271"/>
    <lineage>
        <taxon>Bacteria</taxon>
        <taxon>Pseudomonadati</taxon>
        <taxon>Pseudomonadota</taxon>
        <taxon>Gammaproteobacteria</taxon>
        <taxon>Vibrionales</taxon>
        <taxon>Vibrionaceae</taxon>
        <taxon>Vibrio</taxon>
    </lineage>
</organism>
<keyword evidence="2" id="KW-1185">Reference proteome</keyword>
<reference evidence="2" key="1">
    <citation type="submission" date="2014-09" db="EMBL/GenBank/DDBJ databases">
        <title>Vibrio variabilis JCM 19239. (C206) whole genome shotgun sequence.</title>
        <authorList>
            <person name="Sawabe T."/>
            <person name="Meirelles P."/>
            <person name="Nakanishi M."/>
            <person name="Sayaka M."/>
            <person name="Hattori M."/>
            <person name="Ohkuma M."/>
        </authorList>
    </citation>
    <scope>NUCLEOTIDE SEQUENCE [LARGE SCALE GENOMIC DNA]</scope>
    <source>
        <strain evidence="2">JCM 19239</strain>
    </source>
</reference>
<evidence type="ECO:0000313" key="2">
    <source>
        <dbReference type="Proteomes" id="UP000029223"/>
    </source>
</evidence>